<feature type="domain" description="Bacteriophage tail tape measure C-terminal" evidence="2">
    <location>
        <begin position="971"/>
        <end position="1044"/>
    </location>
</feature>
<feature type="domain" description="Tape measure protein N-terminal" evidence="3">
    <location>
        <begin position="69"/>
        <end position="264"/>
    </location>
</feature>
<gene>
    <name evidence="4" type="ORF">ADT25_10995</name>
</gene>
<dbReference type="PANTHER" id="PTHR38812">
    <property type="entry name" value="MU-LIKE PROPHAGE FLUMU PROTEIN GP42"/>
    <property type="match status" value="1"/>
</dbReference>
<reference evidence="4 5" key="1">
    <citation type="submission" date="2015-07" db="EMBL/GenBank/DDBJ databases">
        <authorList>
            <consortium name="Consortium for Microbial Forensics and Genomics (microFORGE)"/>
            <person name="Knight B.M."/>
            <person name="Roberts D.P."/>
            <person name="Lin D."/>
            <person name="Hari K."/>
            <person name="Fletcher J."/>
            <person name="Melcher U."/>
            <person name="Blagden T."/>
            <person name="Winegar R.A."/>
        </authorList>
    </citation>
    <scope>NUCLEOTIDE SEQUENCE [LARGE SCALE GENOMIC DNA]</scope>
    <source>
        <strain evidence="4 5">X11-5A</strain>
    </source>
</reference>
<feature type="coiled-coil region" evidence="1">
    <location>
        <begin position="571"/>
        <end position="598"/>
    </location>
</feature>
<organism evidence="4 5">
    <name type="scientific">Xanthomonas oryzae</name>
    <dbReference type="NCBI Taxonomy" id="347"/>
    <lineage>
        <taxon>Bacteria</taxon>
        <taxon>Pseudomonadati</taxon>
        <taxon>Pseudomonadota</taxon>
        <taxon>Gammaproteobacteria</taxon>
        <taxon>Lysobacterales</taxon>
        <taxon>Lysobacteraceae</taxon>
        <taxon>Xanthomonas</taxon>
    </lineage>
</organism>
<dbReference type="Proteomes" id="UP000036790">
    <property type="component" value="Unassembled WGS sequence"/>
</dbReference>
<sequence length="1181" mass="124890">MTSTAATIEVLLRANTAAYRAEMINSARVTTQSLAAIRKDAAQTAVSIAGLQQAAAGFVGFQAVAGGVRSLIDAQKAIQQIHYGLQGATGSAAVADKAYAFVSQTAKDLGLDLEGAAKSFTSMSASASANGIALRDQEELFRQLSRSATVLHLSSEQMGRATTALGQSFSKGKFQAEELRQQLGEAIPGIVPRFMQAVAKMNQGTALAGKSFDKLLQDGDLNAQKYLPAMIEALRQTGRGAEEAAKGLNAELNRLSSAWFTLKAQASGGVFSDAAISSVRLMSEHLDKVAGAATIAAGVIAGRLLGTGARTAYGAVAAPVAERVSSAAQAAEVANLARERAKDAALQVEQARNSVRLATAWQAQAAAGRETASSQRAVAAAAHEAAERTLEHQATAATLSANLRAQGQAQGAAVVAQRNLARAQAEYNAAVASGTRADAAAITAKGRLIAAQEAATVATTGLAGARAKESAAGAASSVSGMVSGGLKSAGSGLLALAGGPWGAAAIAIGSVAVAYSDLVRTSEQARAQYQQQIKSLDLLRLSMQDTVEQYGKGKTSIADLAEQWNTCAQAMKKNEERIKALQAAVENYQGRIKQAQTSTREGAGLRISADYEGLQKAQAELQKFQDQVAPVRATFLALESTLRASLDPAVFEKLRAAARKADDVQFAKVLSGLSDIQRQALDVADALRKISQTGTDEIWTRQVARLKREQGEYQAWLATEAKKYMEATGTNTFAAAWKVLTPEQQHDFIKRREFVKADVAAEEQWKEQQKANTAATRASLSDAKQQENQYASIIDRIQKQIALDKEQMGLTQDMNAAQKLQVSANTELASSKSKLNDEERRRVRALLDEAVAQGNALAAQQAARKAAEDMLRLQKELREAITTQQQGNAADLLGIGHGSDAVEQLRRQVQLKQDYDRRLSDLNDRNAAANQGAGYTKAQYAQQLAALDSFYADALEREAAYQQARKEYLADWSNGAIRAFQDYAAQAANTAELTNTLFSTVFTGLEDVIGNFVKTGKLSFSELANSIISDLARIAAKKMITGLLGGVTGGGGTTGSIVDLFSGSWGFDAGGYTGPGGVKQPAGIVHKGEVVWSQRDVARAGGVSVVESMRLGDRGDDTGGVVMGGQVVRVQPRTEVSGGHDGKTRHPLQQYVTVQVSGRPDRRTPDQIARATARETARAIS</sequence>
<dbReference type="EMBL" id="LHUJ01000198">
    <property type="protein sequence ID" value="KOR44275.1"/>
    <property type="molecule type" value="Genomic_DNA"/>
</dbReference>
<feature type="coiled-coil region" evidence="1">
    <location>
        <begin position="856"/>
        <end position="883"/>
    </location>
</feature>
<dbReference type="PANTHER" id="PTHR38812:SF2">
    <property type="entry name" value="MU-LIKE PROPHAGE FLUMU PROTEIN GP42"/>
    <property type="match status" value="1"/>
</dbReference>
<dbReference type="Pfam" id="PF09718">
    <property type="entry name" value="Tape_meas_lam_C"/>
    <property type="match status" value="1"/>
</dbReference>
<dbReference type="InterPro" id="IPR013491">
    <property type="entry name" value="Tape_meas_N"/>
</dbReference>
<evidence type="ECO:0000256" key="1">
    <source>
        <dbReference type="SAM" id="Coils"/>
    </source>
</evidence>
<name>A0AAP0ZLY9_9XANT</name>
<dbReference type="InterPro" id="IPR053058">
    <property type="entry name" value="Mulikevirus_tape_measure"/>
</dbReference>
<dbReference type="InterPro" id="IPR006431">
    <property type="entry name" value="Phage_tape_meas_C"/>
</dbReference>
<dbReference type="Pfam" id="PF20155">
    <property type="entry name" value="TMP_3"/>
    <property type="match status" value="1"/>
</dbReference>
<comment type="caution">
    <text evidence="4">The sequence shown here is derived from an EMBL/GenBank/DDBJ whole genome shotgun (WGS) entry which is preliminary data.</text>
</comment>
<evidence type="ECO:0000313" key="4">
    <source>
        <dbReference type="EMBL" id="KOR44275.1"/>
    </source>
</evidence>
<evidence type="ECO:0000313" key="5">
    <source>
        <dbReference type="Proteomes" id="UP000036790"/>
    </source>
</evidence>
<dbReference type="NCBIfam" id="TIGR01541">
    <property type="entry name" value="tape_meas_lam_C"/>
    <property type="match status" value="1"/>
</dbReference>
<dbReference type="NCBIfam" id="TIGR02675">
    <property type="entry name" value="tape_meas_nterm"/>
    <property type="match status" value="1"/>
</dbReference>
<protein>
    <submittedName>
        <fullName evidence="4">Phage tail protein</fullName>
    </submittedName>
</protein>
<keyword evidence="1" id="KW-0175">Coiled coil</keyword>
<accession>A0AAP0ZLY9</accession>
<reference evidence="4 5" key="2">
    <citation type="submission" date="2015-09" db="EMBL/GenBank/DDBJ databases">
        <title>Draft genome sequence of Xanthomonas oryzae pv. USA str. X11-5A.</title>
        <authorList>
            <person name="Knight B.M."/>
            <person name="Roberts D.P."/>
            <person name="Lin D."/>
            <person name="Hari K."/>
            <person name="Fletcher J."/>
            <person name="Melcher U."/>
            <person name="Blagden T."/>
            <person name="Winegar R.A."/>
        </authorList>
    </citation>
    <scope>NUCLEOTIDE SEQUENCE [LARGE SCALE GENOMIC DNA]</scope>
    <source>
        <strain evidence="4 5">X11-5A</strain>
    </source>
</reference>
<proteinExistence type="predicted"/>
<dbReference type="RefSeq" id="WP_019301700.1">
    <property type="nucleotide sequence ID" value="NZ_CP036251.1"/>
</dbReference>
<dbReference type="AlphaFoldDB" id="A0AAP0ZLY9"/>
<evidence type="ECO:0000259" key="2">
    <source>
        <dbReference type="Pfam" id="PF09718"/>
    </source>
</evidence>
<evidence type="ECO:0000259" key="3">
    <source>
        <dbReference type="Pfam" id="PF20155"/>
    </source>
</evidence>